<organism evidence="1 2">
    <name type="scientific">Cuscuta australis</name>
    <dbReference type="NCBI Taxonomy" id="267555"/>
    <lineage>
        <taxon>Eukaryota</taxon>
        <taxon>Viridiplantae</taxon>
        <taxon>Streptophyta</taxon>
        <taxon>Embryophyta</taxon>
        <taxon>Tracheophyta</taxon>
        <taxon>Spermatophyta</taxon>
        <taxon>Magnoliopsida</taxon>
        <taxon>eudicotyledons</taxon>
        <taxon>Gunneridae</taxon>
        <taxon>Pentapetalae</taxon>
        <taxon>asterids</taxon>
        <taxon>lamiids</taxon>
        <taxon>Solanales</taxon>
        <taxon>Convolvulaceae</taxon>
        <taxon>Cuscuteae</taxon>
        <taxon>Cuscuta</taxon>
        <taxon>Cuscuta subgen. Grammica</taxon>
        <taxon>Cuscuta sect. Cleistogrammica</taxon>
    </lineage>
</organism>
<evidence type="ECO:0000313" key="1">
    <source>
        <dbReference type="EMBL" id="RAL39936.1"/>
    </source>
</evidence>
<comment type="caution">
    <text evidence="1">The sequence shown here is derived from an EMBL/GenBank/DDBJ whole genome shotgun (WGS) entry which is preliminary data.</text>
</comment>
<sequence>MGGKIEAAKYNYSLLENHRSLSSRLFCAIVFSGHNPSPTTHRFKLRMMVEASLNYCSRERLQTMNHNAILNPWHKLRVFLRGKFFLSNKQIGRRTKIFD</sequence>
<evidence type="ECO:0000313" key="2">
    <source>
        <dbReference type="Proteomes" id="UP000249390"/>
    </source>
</evidence>
<gene>
    <name evidence="1" type="ORF">DM860_008076</name>
</gene>
<reference evidence="1 2" key="1">
    <citation type="submission" date="2018-06" db="EMBL/GenBank/DDBJ databases">
        <title>The Genome of Cuscuta australis (Dodder) Provides Insight into the Evolution of Plant Parasitism.</title>
        <authorList>
            <person name="Liu H."/>
        </authorList>
    </citation>
    <scope>NUCLEOTIDE SEQUENCE [LARGE SCALE GENOMIC DNA]</scope>
    <source>
        <strain evidence="2">cv. Yunnan</strain>
        <tissue evidence="1">Vines</tissue>
    </source>
</reference>
<protein>
    <submittedName>
        <fullName evidence="1">Uncharacterized protein</fullName>
    </submittedName>
</protein>
<keyword evidence="2" id="KW-1185">Reference proteome</keyword>
<dbReference type="AlphaFoldDB" id="A0A328D383"/>
<dbReference type="EMBL" id="NQVE01000195">
    <property type="protein sequence ID" value="RAL39936.1"/>
    <property type="molecule type" value="Genomic_DNA"/>
</dbReference>
<name>A0A328D383_9ASTE</name>
<proteinExistence type="predicted"/>
<dbReference type="Proteomes" id="UP000249390">
    <property type="component" value="Unassembled WGS sequence"/>
</dbReference>
<accession>A0A328D383</accession>